<sequence>MNAPPCSSSLNSIGGLASCDRYSQTTRRWPRADLAQRLEAALRERARRQAATATGLVVDTPASGSTSQPRRGTTDDARIRHFPSGPRARLLATHDASEQQLRTLAGEALGEVYFRDGGRAVDLEVEFTGVERVQFDL</sequence>
<evidence type="ECO:0000313" key="2">
    <source>
        <dbReference type="EMBL" id="KES03392.1"/>
    </source>
</evidence>
<evidence type="ECO:0000313" key="3">
    <source>
        <dbReference type="Proteomes" id="UP000028341"/>
    </source>
</evidence>
<proteinExistence type="predicted"/>
<protein>
    <submittedName>
        <fullName evidence="2">Uncharacterized protein</fullName>
    </submittedName>
</protein>
<dbReference type="AlphaFoldDB" id="A0A081XIL9"/>
<keyword evidence="3" id="KW-1185">Reference proteome</keyword>
<organism evidence="2 3">
    <name type="scientific">Streptomyces toyocaensis</name>
    <dbReference type="NCBI Taxonomy" id="55952"/>
    <lineage>
        <taxon>Bacteria</taxon>
        <taxon>Bacillati</taxon>
        <taxon>Actinomycetota</taxon>
        <taxon>Actinomycetes</taxon>
        <taxon>Kitasatosporales</taxon>
        <taxon>Streptomycetaceae</taxon>
        <taxon>Streptomyces</taxon>
    </lineage>
</organism>
<dbReference type="Proteomes" id="UP000028341">
    <property type="component" value="Unassembled WGS sequence"/>
</dbReference>
<accession>A0A081XIL9</accession>
<evidence type="ECO:0000256" key="1">
    <source>
        <dbReference type="SAM" id="MobiDB-lite"/>
    </source>
</evidence>
<gene>
    <name evidence="2" type="ORF">BU52_30600</name>
</gene>
<name>A0A081XIL9_STRTO</name>
<dbReference type="EMBL" id="JFCB01000043">
    <property type="protein sequence ID" value="KES03392.1"/>
    <property type="molecule type" value="Genomic_DNA"/>
</dbReference>
<reference evidence="2 3" key="1">
    <citation type="submission" date="2014-02" db="EMBL/GenBank/DDBJ databases">
        <title>The genome announcement of Streptomyces toyocaensis NRRL15009.</title>
        <authorList>
            <person name="Hong H.-J."/>
            <person name="Kwun M.J."/>
        </authorList>
    </citation>
    <scope>NUCLEOTIDE SEQUENCE [LARGE SCALE GENOMIC DNA]</scope>
    <source>
        <strain evidence="2 3">NRRL 15009</strain>
    </source>
</reference>
<feature type="region of interest" description="Disordered" evidence="1">
    <location>
        <begin position="49"/>
        <end position="84"/>
    </location>
</feature>
<feature type="compositionally biased region" description="Polar residues" evidence="1">
    <location>
        <begin position="62"/>
        <end position="71"/>
    </location>
</feature>
<comment type="caution">
    <text evidence="2">The sequence shown here is derived from an EMBL/GenBank/DDBJ whole genome shotgun (WGS) entry which is preliminary data.</text>
</comment>